<feature type="region of interest" description="Disordered" evidence="1">
    <location>
        <begin position="258"/>
        <end position="300"/>
    </location>
</feature>
<feature type="region of interest" description="Disordered" evidence="1">
    <location>
        <begin position="64"/>
        <end position="83"/>
    </location>
</feature>
<comment type="caution">
    <text evidence="2">The sequence shown here is derived from an EMBL/GenBank/DDBJ whole genome shotgun (WGS) entry which is preliminary data.</text>
</comment>
<feature type="compositionally biased region" description="Low complexity" evidence="1">
    <location>
        <begin position="1369"/>
        <end position="1384"/>
    </location>
</feature>
<accession>A0A9P9G4T5</accession>
<evidence type="ECO:0000313" key="2">
    <source>
        <dbReference type="EMBL" id="KAH7231414.1"/>
    </source>
</evidence>
<dbReference type="RefSeq" id="XP_046043523.1">
    <property type="nucleotide sequence ID" value="XM_046200872.1"/>
</dbReference>
<sequence length="2442" mass="280145">MSQPAPRRRGRPRKTESEEARVARERALQRVRSQRYYERKHQQAVQPSLPPAELHQTEFVHYHHTLSRQSPAASSTDPSTGFHLESQLHIPIPDEDPLPVESTLIDHEPSGVEVDSAEGPCDLPSVEDDDPHTGNATPQSRQVIEEQTTHFSLGTQSIPHSASLHHIDDVADGHDVEDRSYGIPEFTNHRPQNPPPSENPIPRLEKHLAQEWMMHPSCSREEHDADHGKLIETACHRSCDSLEDVIARLDGLMNDDHSHDPLPHVTEPTSDILDHASSADDPCSNNLPHNSNSQEHTSSRQRDYRAACQIALEGSLCGGVPPSLCLEAKHRLAQPFTDNFIRKTYDVDSICSFPSSLAVARLGIQWYPQPHVIFNLTDDVHISLDIPTEGFHRNNLQPRGSCQQRRLLHHIPNYCFGRVQGLIDTFIWVFFPALCHRHIHDNSYKRTSIPKEQYTLWYDKVLLPAVVAAVQDPSILQYIPPSRRVAQSTSRARQEGISTECLTGANASMDVLGQGTRSNALSYSLQHRHLGAIWQEIQSRIIAFPQFAGVRLYMGAKNLKLAYMHLDIAQTLSDFDNQWNAAVDKKFLDPDCTFIDIGRQYTPQIGSAAESNVLIWRRCCLRRLWRQRQAWSRQYNTAKPDEHNHSQSFEPRQCGVSTLRQAEYPFVTTRDAADMTITPTHNSREAREGLLYSQFYNLVKIPFDAAKQYPFQNPQLEKMALDPSYLADCEKSTRGSHANQASLKLAYRLSKLRVRAALIPNGEDEIPVPFAYGVRAEDRLSWALLQRILPHLAPSQTAVSAVHEEVTPDLEPPFFAIQSRTMARFLHSHINRYCFLFEHIKSQTGPSYSLPETAVMAMALRSLRFSMSGIIAKEPLLWRDRWRQGRSTTPQNDQQQGDEVELEGLGLYKSSRDYGLGWWLPGKFDWDKWRFKNDVGDRIIANHHIIQRDYGRQWRVIQDIRDVHARMWQAYKWAQHYSVRERPVNRGIWLEYLYSTVIELFQCDVWSEAVKSLDWTTGSDLNEKAATEFSKSDPPDYCYDVLQDLFHDRRRSISHTRPYLLTGNKVRSLDIWDLVCDLLGFDLHEGRLEPRKYHKITPYRIAVRRSFEVISEVLGCAEASRWFMKLGRLLLLTHWILPWPSTTNIISTTKESRKKGLKRRLIWVSIVYATPDLLRLYSCRSTVPICPMEDRERQITIRDKLCETMITTSARRFGTSGWTPESDPLDRRFHWTPDDLLQCTATTLFVDAFNIGRAVEPCSNGKIYPLAERGRPPILRLVKRIRNSTLEELDQLFSELIRIVQTESMDKQAGNSSMPLGCTIPCLSQSSTGSNNRMTRHGFSHQKSALNCDQTADEDTIESKSVERESESVKSNTSDSDSADSSGSWKPPIRLKRALRSQKIRLHNVPNYCLGRVIGLADTFIWAFFPALFSGKLSDPYSQTCIPKKNFVHWYEEVMLPAIQAVVDDNNILQYIPKTHAIASSDCSAPREALVALAVAEEDEADMEEELDGFTGAKRRDGPAAQPGSRRKHFYVTLQSRYLAALWEEIHSRAALWPEYAGLRLYMAAKNTKLTWMRPTFESALAEWQHHWNSAVDEAYIDPDVTYIDIGRQMTPADTGPHGRVLIWRRCCMDRLWRRRLQWSRIQNRLYHREEDACKDESGKRQAPPIRRTTYPFVTLRDARDMTITPSSSSWELRNGLVYSQFYNLIKVPFDAAKQYPFQNRHTESMALDPSYLRDQRNSTRGAHAHQSRVQCAYRLSKLRIHRNVPAVDQDDDDDDEIHHEESTHHPFTYGIRAEDRVSLALLRRITGMFSSSPAQDGSGDDEEDKERDHPFFSVSSQTMARFLRASVNRYCFLFEYVKSQTGLKYSLPETVVMAAALRGLRFSYDCSLIAKESVLWGDRWTSTQRVRVEGGEARIVKVEREGLGLNKTSKSHGFGWWLPGKFDWNTWRFASDVGDRLAVGNDLLRQDYKRQWRVLKDIRDVHVRMWQAQSWLGRYRVQDDAAAKRLWLEYLHSTVIELFQRDVWRVALKSISWKTGSDVTDEASMSYPVSSPPSLCYDGLSNLFHDRQRDVSHTRPHLVAGNKIRSTSMKDLFDDLFSPSSTGTAMKRRRGWASLPYRIATRRSIELVEMGLGAAAATQWYAQLRRIVLLTHWILPWPSDTELLTTTKESRATNLKRRLTWASIIHNTPLDKSTRHHEPAMPTRKVNDVDRHVSVQDNLSQLLSEVCKRRFGITGWVNSSDNAKPCYHWSAGDLVRSTRDCIDIDALQLGRAVEAYNRGCIFPVVERGHPPQLRMVTRIRDKTLDELSRLFEELLEAGDVDPSSPVASITPEIGQSRMFSRSATRQAEQDAARDLAAQSRGCRYLQLLARKYPRTADERERLRRYFRRRGRVRAGKAVANTDSIHSGDTSLTAQTDETDGSWRPQKRLRKAVRDQMTAKLE</sequence>
<proteinExistence type="predicted"/>
<dbReference type="EMBL" id="JAGMUX010000021">
    <property type="protein sequence ID" value="KAH7231414.1"/>
    <property type="molecule type" value="Genomic_DNA"/>
</dbReference>
<evidence type="ECO:0000313" key="3">
    <source>
        <dbReference type="Proteomes" id="UP000720189"/>
    </source>
</evidence>
<keyword evidence="3" id="KW-1185">Reference proteome</keyword>
<feature type="region of interest" description="Disordered" evidence="1">
    <location>
        <begin position="2397"/>
        <end position="2442"/>
    </location>
</feature>
<name>A0A9P9G4T5_FUSRE</name>
<dbReference type="OrthoDB" id="5369347at2759"/>
<feature type="compositionally biased region" description="Polar residues" evidence="1">
    <location>
        <begin position="283"/>
        <end position="296"/>
    </location>
</feature>
<feature type="region of interest" description="Disordered" evidence="1">
    <location>
        <begin position="1"/>
        <end position="55"/>
    </location>
</feature>
<evidence type="ECO:0000256" key="1">
    <source>
        <dbReference type="SAM" id="MobiDB-lite"/>
    </source>
</evidence>
<feature type="region of interest" description="Disordered" evidence="1">
    <location>
        <begin position="1326"/>
        <end position="1345"/>
    </location>
</feature>
<feature type="compositionally biased region" description="Basic residues" evidence="1">
    <location>
        <begin position="1"/>
        <end position="12"/>
    </location>
</feature>
<feature type="region of interest" description="Disordered" evidence="1">
    <location>
        <begin position="110"/>
        <end position="139"/>
    </location>
</feature>
<feature type="region of interest" description="Disordered" evidence="1">
    <location>
        <begin position="1350"/>
        <end position="1385"/>
    </location>
</feature>
<protein>
    <submittedName>
        <fullName evidence="2">Uncharacterized protein</fullName>
    </submittedName>
</protein>
<organism evidence="2 3">
    <name type="scientific">Fusarium redolens</name>
    <dbReference type="NCBI Taxonomy" id="48865"/>
    <lineage>
        <taxon>Eukaryota</taxon>
        <taxon>Fungi</taxon>
        <taxon>Dikarya</taxon>
        <taxon>Ascomycota</taxon>
        <taxon>Pezizomycotina</taxon>
        <taxon>Sordariomycetes</taxon>
        <taxon>Hypocreomycetidae</taxon>
        <taxon>Hypocreales</taxon>
        <taxon>Nectriaceae</taxon>
        <taxon>Fusarium</taxon>
        <taxon>Fusarium redolens species complex</taxon>
    </lineage>
</organism>
<feature type="compositionally biased region" description="Basic and acidic residues" evidence="1">
    <location>
        <begin position="13"/>
        <end position="28"/>
    </location>
</feature>
<feature type="compositionally biased region" description="Polar residues" evidence="1">
    <location>
        <begin position="67"/>
        <end position="79"/>
    </location>
</feature>
<dbReference type="Proteomes" id="UP000720189">
    <property type="component" value="Unassembled WGS sequence"/>
</dbReference>
<gene>
    <name evidence="2" type="ORF">BKA55DRAFT_715160</name>
</gene>
<dbReference type="GeneID" id="70230826"/>
<reference evidence="2" key="1">
    <citation type="journal article" date="2021" name="Nat. Commun.">
        <title>Genetic determinants of endophytism in the Arabidopsis root mycobiome.</title>
        <authorList>
            <person name="Mesny F."/>
            <person name="Miyauchi S."/>
            <person name="Thiergart T."/>
            <person name="Pickel B."/>
            <person name="Atanasova L."/>
            <person name="Karlsson M."/>
            <person name="Huettel B."/>
            <person name="Barry K.W."/>
            <person name="Haridas S."/>
            <person name="Chen C."/>
            <person name="Bauer D."/>
            <person name="Andreopoulos W."/>
            <person name="Pangilinan J."/>
            <person name="LaButti K."/>
            <person name="Riley R."/>
            <person name="Lipzen A."/>
            <person name="Clum A."/>
            <person name="Drula E."/>
            <person name="Henrissat B."/>
            <person name="Kohler A."/>
            <person name="Grigoriev I.V."/>
            <person name="Martin F.M."/>
            <person name="Hacquard S."/>
        </authorList>
    </citation>
    <scope>NUCLEOTIDE SEQUENCE</scope>
    <source>
        <strain evidence="2">MPI-CAGE-AT-0023</strain>
    </source>
</reference>
<feature type="compositionally biased region" description="Basic and acidic residues" evidence="1">
    <location>
        <begin position="1357"/>
        <end position="1368"/>
    </location>
</feature>
<feature type="compositionally biased region" description="Polar residues" evidence="1">
    <location>
        <begin position="2401"/>
        <end position="2416"/>
    </location>
</feature>